<gene>
    <name evidence="1" type="ORF">EHYA_02259</name>
</gene>
<accession>A0A401YJ07</accession>
<reference evidence="1 2" key="1">
    <citation type="submission" date="2018-12" db="EMBL/GenBank/DDBJ databases">
        <title>Draft genome sequence of Embleya hyalina NBRC 13850T.</title>
        <authorList>
            <person name="Komaki H."/>
            <person name="Hosoyama A."/>
            <person name="Kimura A."/>
            <person name="Ichikawa N."/>
            <person name="Tamura T."/>
        </authorList>
    </citation>
    <scope>NUCLEOTIDE SEQUENCE [LARGE SCALE GENOMIC DNA]</scope>
    <source>
        <strain evidence="1 2">NBRC 13850</strain>
    </source>
</reference>
<protein>
    <submittedName>
        <fullName evidence="1">Uncharacterized protein</fullName>
    </submittedName>
</protein>
<dbReference type="Proteomes" id="UP000286931">
    <property type="component" value="Unassembled WGS sequence"/>
</dbReference>
<organism evidence="1 2">
    <name type="scientific">Embleya hyalina</name>
    <dbReference type="NCBI Taxonomy" id="516124"/>
    <lineage>
        <taxon>Bacteria</taxon>
        <taxon>Bacillati</taxon>
        <taxon>Actinomycetota</taxon>
        <taxon>Actinomycetes</taxon>
        <taxon>Kitasatosporales</taxon>
        <taxon>Streptomycetaceae</taxon>
        <taxon>Embleya</taxon>
    </lineage>
</organism>
<name>A0A401YJ07_9ACTN</name>
<dbReference type="AlphaFoldDB" id="A0A401YJ07"/>
<proteinExistence type="predicted"/>
<comment type="caution">
    <text evidence="1">The sequence shown here is derived from an EMBL/GenBank/DDBJ whole genome shotgun (WGS) entry which is preliminary data.</text>
</comment>
<dbReference type="RefSeq" id="WP_126636777.1">
    <property type="nucleotide sequence ID" value="NZ_BIFH01000016.1"/>
</dbReference>
<sequence length="263" mass="28525">MSISDEERRVFTERDLRALSTADRDADPAAERRAWRHLGDELGRVLCDRYEQGPPASAESLVSPDRCPVRTAIVLRARTRDIRERVLGHRAAVGRAFRVLETPCRGDGRYRRAEALIALSLAAGQARCLGNRLTLLPTPVPPRPGALAEALGTALAESGRALDAAQRRLRASAEPGRTIPATAALAAAGSAARLATCLEEEIRAEAIDASDTDLSHVDHLDLPLLAGVVWSRTTIWPDTLAPLTRRHSNRVAPGVYQIRATHP</sequence>
<dbReference type="OrthoDB" id="4350434at2"/>
<keyword evidence="2" id="KW-1185">Reference proteome</keyword>
<evidence type="ECO:0000313" key="2">
    <source>
        <dbReference type="Proteomes" id="UP000286931"/>
    </source>
</evidence>
<dbReference type="EMBL" id="BIFH01000016">
    <property type="protein sequence ID" value="GCD94590.1"/>
    <property type="molecule type" value="Genomic_DNA"/>
</dbReference>
<evidence type="ECO:0000313" key="1">
    <source>
        <dbReference type="EMBL" id="GCD94590.1"/>
    </source>
</evidence>